<name>A0A7T6Z7C4_9BACI</name>
<dbReference type="InterPro" id="IPR015424">
    <property type="entry name" value="PyrdxlP-dep_Trfase"/>
</dbReference>
<keyword evidence="1" id="KW-0032">Aminotransferase</keyword>
<accession>A0A7T6Z7C4</accession>
<reference evidence="1 2" key="1">
    <citation type="submission" date="2020-06" db="EMBL/GenBank/DDBJ databases">
        <title>Genomic analysis of Salicibibacter sp. NKC5-3.</title>
        <authorList>
            <person name="Oh Y.J."/>
        </authorList>
    </citation>
    <scope>NUCLEOTIDE SEQUENCE [LARGE SCALE GENOMIC DNA]</scope>
    <source>
        <strain evidence="1 2">NKC5-3</strain>
    </source>
</reference>
<dbReference type="Pfam" id="PF01041">
    <property type="entry name" value="DegT_DnrJ_EryC1"/>
    <property type="match status" value="1"/>
</dbReference>
<dbReference type="AlphaFoldDB" id="A0A7T6Z7C4"/>
<keyword evidence="1" id="KW-0808">Transferase</keyword>
<dbReference type="GO" id="GO:0008483">
    <property type="term" value="F:transaminase activity"/>
    <property type="evidence" value="ECO:0007669"/>
    <property type="project" value="UniProtKB-KW"/>
</dbReference>
<protein>
    <submittedName>
        <fullName evidence="1">DegT/DnrJ/EryC1/StrS family aminotransferase</fullName>
    </submittedName>
</protein>
<dbReference type="InterPro" id="IPR015422">
    <property type="entry name" value="PyrdxlP-dep_Trfase_small"/>
</dbReference>
<dbReference type="EMBL" id="CP054705">
    <property type="protein sequence ID" value="QQK78328.1"/>
    <property type="molecule type" value="Genomic_DNA"/>
</dbReference>
<dbReference type="Gene3D" id="3.90.1150.10">
    <property type="entry name" value="Aspartate Aminotransferase, domain 1"/>
    <property type="match status" value="1"/>
</dbReference>
<dbReference type="InterPro" id="IPR000653">
    <property type="entry name" value="DegT/StrS_aminotransferase"/>
</dbReference>
<organism evidence="1 2">
    <name type="scientific">Salicibibacter cibarius</name>
    <dbReference type="NCBI Taxonomy" id="2743000"/>
    <lineage>
        <taxon>Bacteria</taxon>
        <taxon>Bacillati</taxon>
        <taxon>Bacillota</taxon>
        <taxon>Bacilli</taxon>
        <taxon>Bacillales</taxon>
        <taxon>Bacillaceae</taxon>
        <taxon>Salicibibacter</taxon>
    </lineage>
</organism>
<gene>
    <name evidence="1" type="ORF">HUG15_13705</name>
</gene>
<sequence>MRKIRGYEPVGRITCDKNVQFLVDGFTLFSERVAQRRAVFEWYDEALSGVPGVAFMPELEGSKSNRWLTALTVNTEKAGVSHLEMIEALAAENIEARPVWKPLHLQLVFEGTKYYPHEGGWNVSDELFCYGLCLPAGSNMTKEELERVIGVIKTMISK</sequence>
<evidence type="ECO:0000313" key="2">
    <source>
        <dbReference type="Proteomes" id="UP000595823"/>
    </source>
</evidence>
<dbReference type="Proteomes" id="UP000595823">
    <property type="component" value="Chromosome"/>
</dbReference>
<keyword evidence="2" id="KW-1185">Reference proteome</keyword>
<dbReference type="KEGG" id="scia:HUG15_13705"/>
<proteinExistence type="predicted"/>
<dbReference type="SUPFAM" id="SSF53383">
    <property type="entry name" value="PLP-dependent transferases"/>
    <property type="match status" value="1"/>
</dbReference>
<evidence type="ECO:0000313" key="1">
    <source>
        <dbReference type="EMBL" id="QQK78328.1"/>
    </source>
</evidence>